<dbReference type="NCBIfam" id="TIGR01469">
    <property type="entry name" value="cobA_cysG_Cterm"/>
    <property type="match status" value="1"/>
</dbReference>
<dbReference type="InterPro" id="IPR050161">
    <property type="entry name" value="Siro_Cobalamin_biosynth"/>
</dbReference>
<keyword evidence="9" id="KW-0456">Lyase</keyword>
<keyword evidence="3" id="KW-0169">Cobalamin biosynthesis</keyword>
<dbReference type="InterPro" id="IPR012409">
    <property type="entry name" value="Sirohaem_synth"/>
</dbReference>
<feature type="domain" description="Siroheme synthase central" evidence="16">
    <location>
        <begin position="116"/>
        <end position="143"/>
    </location>
</feature>
<dbReference type="PROSITE" id="PS00840">
    <property type="entry name" value="SUMT_2"/>
    <property type="match status" value="1"/>
</dbReference>
<keyword evidence="4 14" id="KW-0489">Methyltransferase</keyword>
<dbReference type="CDD" id="cd11642">
    <property type="entry name" value="SUMT"/>
    <property type="match status" value="1"/>
</dbReference>
<dbReference type="Pfam" id="PF13241">
    <property type="entry name" value="NAD_binding_7"/>
    <property type="match status" value="1"/>
</dbReference>
<gene>
    <name evidence="17" type="primary">cobA</name>
    <name evidence="17" type="ORF">WCY31_03540</name>
</gene>
<evidence type="ECO:0000313" key="17">
    <source>
        <dbReference type="EMBL" id="XAU15780.1"/>
    </source>
</evidence>
<evidence type="ECO:0000256" key="3">
    <source>
        <dbReference type="ARBA" id="ARBA00022573"/>
    </source>
</evidence>
<feature type="domain" description="Tetrapyrrole methylase" evidence="15">
    <location>
        <begin position="179"/>
        <end position="390"/>
    </location>
</feature>
<evidence type="ECO:0000256" key="10">
    <source>
        <dbReference type="ARBA" id="ARBA00023244"/>
    </source>
</evidence>
<accession>A0ABZ3HB68</accession>
<dbReference type="PANTHER" id="PTHR45790">
    <property type="entry name" value="SIROHEME SYNTHASE-RELATED"/>
    <property type="match status" value="1"/>
</dbReference>
<dbReference type="InterPro" id="IPR035996">
    <property type="entry name" value="4pyrrol_Methylase_sf"/>
</dbReference>
<dbReference type="SUPFAM" id="SSF53790">
    <property type="entry name" value="Tetrapyrrole methylase"/>
    <property type="match status" value="1"/>
</dbReference>
<keyword evidence="5 14" id="KW-0808">Transferase</keyword>
<dbReference type="InterPro" id="IPR028281">
    <property type="entry name" value="Sirohaem_synthase_central"/>
</dbReference>
<reference evidence="17 18" key="1">
    <citation type="submission" date="2024-03" db="EMBL/GenBank/DDBJ databases">
        <title>Sulfurimonas sp. HSL3-1.</title>
        <authorList>
            <person name="Wang S."/>
        </authorList>
    </citation>
    <scope>NUCLEOTIDE SEQUENCE [LARGE SCALE GENOMIC DNA]</scope>
    <source>
        <strain evidence="17 18">HSL3-1</strain>
    </source>
</reference>
<dbReference type="InterPro" id="IPR014777">
    <property type="entry name" value="4pyrrole_Mease_sub1"/>
</dbReference>
<sequence length="433" mass="46521">MMQRITLPVVLHNPKILLIGGGPVALQKAQVMRRNQIDFDVITACCSEAMRTLVPEACERPVTEEDCREYGIIIDATGNAEVTAMLTALKQRQRFLLNVVDVPEQCDFFFAALIEQGPVKIAVSSSGGSPVIAQAIRDKIARMLPASLAALGQKAMRERLAGQIRPGALKAEAKRQLGRVHLVGCGTGDVDLLTLKAYRLITEADVVFVDHLVSDEIKALIPKATMVIHVGKRKGHHSIKQEKINELLIEYAQKGLEVARLKAGDPYIFGRGAEEAQALAAEGIRVEVVPGISSAVAGPLAAGIAPTARGYAANLSIVSAHLAGNRINTEWIDLLKLKNHTTIVLMGVSRAKEIVEKALEAGADAALPCAVISNASRPNQQRFITTLEGLPAVAENAPRPAIIVFGDVVNLHAVLPQYINEGEYHDQRIASGL</sequence>
<evidence type="ECO:0000256" key="4">
    <source>
        <dbReference type="ARBA" id="ARBA00022603"/>
    </source>
</evidence>
<comment type="pathway">
    <text evidence="12">Porphyrin-containing compound metabolism; siroheme biosynthesis; precorrin-2 from uroporphyrinogen III: step 1/1.</text>
</comment>
<evidence type="ECO:0000256" key="7">
    <source>
        <dbReference type="ARBA" id="ARBA00023002"/>
    </source>
</evidence>
<dbReference type="EC" id="2.1.1.107" evidence="17"/>
<evidence type="ECO:0000256" key="5">
    <source>
        <dbReference type="ARBA" id="ARBA00022679"/>
    </source>
</evidence>
<evidence type="ECO:0000256" key="9">
    <source>
        <dbReference type="ARBA" id="ARBA00023239"/>
    </source>
</evidence>
<dbReference type="Pfam" id="PF14824">
    <property type="entry name" value="Sirohm_synth_M"/>
    <property type="match status" value="1"/>
</dbReference>
<evidence type="ECO:0000256" key="14">
    <source>
        <dbReference type="RuleBase" id="RU003960"/>
    </source>
</evidence>
<keyword evidence="8" id="KW-0520">NAD</keyword>
<dbReference type="RefSeq" id="WP_345973143.1">
    <property type="nucleotide sequence ID" value="NZ_CP147920.1"/>
</dbReference>
<proteinExistence type="inferred from homology"/>
<organism evidence="17 18">
    <name type="scientific">Sulfurimonas diazotrophicus</name>
    <dbReference type="NCBI Taxonomy" id="3131939"/>
    <lineage>
        <taxon>Bacteria</taxon>
        <taxon>Pseudomonadati</taxon>
        <taxon>Campylobacterota</taxon>
        <taxon>Epsilonproteobacteria</taxon>
        <taxon>Campylobacterales</taxon>
        <taxon>Sulfurimonadaceae</taxon>
        <taxon>Sulfurimonas</taxon>
    </lineage>
</organism>
<dbReference type="Gene3D" id="3.30.160.110">
    <property type="entry name" value="Siroheme synthase, domain 2"/>
    <property type="match status" value="1"/>
</dbReference>
<dbReference type="GO" id="GO:0004851">
    <property type="term" value="F:uroporphyrin-III C-methyltransferase activity"/>
    <property type="evidence" value="ECO:0007669"/>
    <property type="project" value="UniProtKB-EC"/>
</dbReference>
<keyword evidence="6" id="KW-0949">S-adenosyl-L-methionine</keyword>
<evidence type="ECO:0000259" key="15">
    <source>
        <dbReference type="Pfam" id="PF00590"/>
    </source>
</evidence>
<dbReference type="InterPro" id="IPR006367">
    <property type="entry name" value="Sirohaem_synthase_N"/>
</dbReference>
<dbReference type="Gene3D" id="3.40.50.720">
    <property type="entry name" value="NAD(P)-binding Rossmann-like Domain"/>
    <property type="match status" value="1"/>
</dbReference>
<dbReference type="Proteomes" id="UP001447842">
    <property type="component" value="Chromosome"/>
</dbReference>
<dbReference type="SUPFAM" id="SSF75615">
    <property type="entry name" value="Siroheme synthase middle domains-like"/>
    <property type="match status" value="1"/>
</dbReference>
<evidence type="ECO:0000313" key="18">
    <source>
        <dbReference type="Proteomes" id="UP001447842"/>
    </source>
</evidence>
<dbReference type="Gene3D" id="3.40.1010.10">
    <property type="entry name" value="Cobalt-precorrin-4 Transmethylase, Domain 1"/>
    <property type="match status" value="1"/>
</dbReference>
<comment type="pathway">
    <text evidence="1">Porphyrin-containing compound metabolism; siroheme biosynthesis; sirohydrochlorin from precorrin-2: step 1/1.</text>
</comment>
<evidence type="ECO:0000256" key="11">
    <source>
        <dbReference type="ARBA" id="ARBA00023268"/>
    </source>
</evidence>
<evidence type="ECO:0000256" key="6">
    <source>
        <dbReference type="ARBA" id="ARBA00022691"/>
    </source>
</evidence>
<comment type="similarity">
    <text evidence="2 14">Belongs to the precorrin methyltransferase family.</text>
</comment>
<dbReference type="NCBIfam" id="NF004790">
    <property type="entry name" value="PRK06136.1"/>
    <property type="match status" value="1"/>
</dbReference>
<dbReference type="GO" id="GO:0032259">
    <property type="term" value="P:methylation"/>
    <property type="evidence" value="ECO:0007669"/>
    <property type="project" value="UniProtKB-KW"/>
</dbReference>
<protein>
    <submittedName>
        <fullName evidence="17">Uroporphyrinogen-III C-methyltransferase</fullName>
        <ecNumber evidence="17">2.1.1.107</ecNumber>
    </submittedName>
</protein>
<name>A0ABZ3HB68_9BACT</name>
<keyword evidence="7" id="KW-0560">Oxidoreductase</keyword>
<dbReference type="InterPro" id="IPR003043">
    <property type="entry name" value="Uropor_MeTrfase_CS"/>
</dbReference>
<evidence type="ECO:0000256" key="2">
    <source>
        <dbReference type="ARBA" id="ARBA00005879"/>
    </source>
</evidence>
<evidence type="ECO:0000256" key="1">
    <source>
        <dbReference type="ARBA" id="ARBA00005010"/>
    </source>
</evidence>
<dbReference type="PANTHER" id="PTHR45790:SF3">
    <property type="entry name" value="S-ADENOSYL-L-METHIONINE-DEPENDENT UROPORPHYRINOGEN III METHYLTRANSFERASE, CHLOROPLASTIC"/>
    <property type="match status" value="1"/>
</dbReference>
<evidence type="ECO:0000256" key="13">
    <source>
        <dbReference type="ARBA" id="ARBA00047561"/>
    </source>
</evidence>
<dbReference type="SUPFAM" id="SSF51735">
    <property type="entry name" value="NAD(P)-binding Rossmann-fold domains"/>
    <property type="match status" value="1"/>
</dbReference>
<dbReference type="InterPro" id="IPR006366">
    <property type="entry name" value="CobA/CysG_C"/>
</dbReference>
<dbReference type="Gene3D" id="3.30.950.10">
    <property type="entry name" value="Methyltransferase, Cobalt-precorrin-4 Transmethylase, Domain 2"/>
    <property type="match status" value="1"/>
</dbReference>
<dbReference type="InterPro" id="IPR036291">
    <property type="entry name" value="NAD(P)-bd_dom_sf"/>
</dbReference>
<comment type="catalytic activity">
    <reaction evidence="13">
        <text>precorrin-2 + NAD(+) = sirohydrochlorin + NADH + 2 H(+)</text>
        <dbReference type="Rhea" id="RHEA:15613"/>
        <dbReference type="ChEBI" id="CHEBI:15378"/>
        <dbReference type="ChEBI" id="CHEBI:57540"/>
        <dbReference type="ChEBI" id="CHEBI:57945"/>
        <dbReference type="ChEBI" id="CHEBI:58351"/>
        <dbReference type="ChEBI" id="CHEBI:58827"/>
        <dbReference type="EC" id="1.3.1.76"/>
    </reaction>
</comment>
<dbReference type="PIRSF" id="PIRSF036426">
    <property type="entry name" value="Sirohaem_synth"/>
    <property type="match status" value="1"/>
</dbReference>
<dbReference type="NCBIfam" id="TIGR01470">
    <property type="entry name" value="cysG_Nterm"/>
    <property type="match status" value="1"/>
</dbReference>
<evidence type="ECO:0000256" key="12">
    <source>
        <dbReference type="ARBA" id="ARBA00025705"/>
    </source>
</evidence>
<evidence type="ECO:0000256" key="8">
    <source>
        <dbReference type="ARBA" id="ARBA00023027"/>
    </source>
</evidence>
<keyword evidence="18" id="KW-1185">Reference proteome</keyword>
<evidence type="ECO:0000259" key="16">
    <source>
        <dbReference type="Pfam" id="PF14824"/>
    </source>
</evidence>
<keyword evidence="11" id="KW-0511">Multifunctional enzyme</keyword>
<dbReference type="InterPro" id="IPR014776">
    <property type="entry name" value="4pyrrole_Mease_sub2"/>
</dbReference>
<dbReference type="InterPro" id="IPR000878">
    <property type="entry name" value="4pyrrol_Mease"/>
</dbReference>
<dbReference type="EMBL" id="CP147920">
    <property type="protein sequence ID" value="XAU15780.1"/>
    <property type="molecule type" value="Genomic_DNA"/>
</dbReference>
<keyword evidence="10" id="KW-0627">Porphyrin biosynthesis</keyword>
<dbReference type="Pfam" id="PF00590">
    <property type="entry name" value="TP_methylase"/>
    <property type="match status" value="1"/>
</dbReference>